<sequence length="200" mass="22373">MSSKKDWFIEAIKKGFIKSFDYSSFEAFKPIAKGGFGIVSKAYLKDADKVVALKCLYDGPTKDNEESFDGFIREVRNIAKVDYHDNIIGITQVMVPGLDNYENDDLGAHDRRIYASSQQIYSIVQRFQQLTVVDQDSPNVDESNDLQTNHNEDVDNVSVIQESNSSEIPNADAPNIFNDGQEADLIDISETSILTSSNET</sequence>
<accession>A0ACA9QSF4</accession>
<dbReference type="EMBL" id="CAJVQC010036206">
    <property type="protein sequence ID" value="CAG8760813.1"/>
    <property type="molecule type" value="Genomic_DNA"/>
</dbReference>
<protein>
    <submittedName>
        <fullName evidence="1">20840_t:CDS:1</fullName>
    </submittedName>
</protein>
<keyword evidence="2" id="KW-1185">Reference proteome</keyword>
<dbReference type="Proteomes" id="UP000789920">
    <property type="component" value="Unassembled WGS sequence"/>
</dbReference>
<reference evidence="1" key="1">
    <citation type="submission" date="2021-06" db="EMBL/GenBank/DDBJ databases">
        <authorList>
            <person name="Kallberg Y."/>
            <person name="Tangrot J."/>
            <person name="Rosling A."/>
        </authorList>
    </citation>
    <scope>NUCLEOTIDE SEQUENCE</scope>
    <source>
        <strain evidence="1">MA461A</strain>
    </source>
</reference>
<gene>
    <name evidence="1" type="ORF">RPERSI_LOCUS15212</name>
</gene>
<name>A0ACA9QSF4_9GLOM</name>
<comment type="caution">
    <text evidence="1">The sequence shown here is derived from an EMBL/GenBank/DDBJ whole genome shotgun (WGS) entry which is preliminary data.</text>
</comment>
<evidence type="ECO:0000313" key="2">
    <source>
        <dbReference type="Proteomes" id="UP000789920"/>
    </source>
</evidence>
<organism evidence="1 2">
    <name type="scientific">Racocetra persica</name>
    <dbReference type="NCBI Taxonomy" id="160502"/>
    <lineage>
        <taxon>Eukaryota</taxon>
        <taxon>Fungi</taxon>
        <taxon>Fungi incertae sedis</taxon>
        <taxon>Mucoromycota</taxon>
        <taxon>Glomeromycotina</taxon>
        <taxon>Glomeromycetes</taxon>
        <taxon>Diversisporales</taxon>
        <taxon>Gigasporaceae</taxon>
        <taxon>Racocetra</taxon>
    </lineage>
</organism>
<evidence type="ECO:0000313" key="1">
    <source>
        <dbReference type="EMBL" id="CAG8760813.1"/>
    </source>
</evidence>
<feature type="non-terminal residue" evidence="1">
    <location>
        <position position="200"/>
    </location>
</feature>
<proteinExistence type="predicted"/>